<evidence type="ECO:0000313" key="3">
    <source>
        <dbReference type="EMBL" id="NVO26555.1"/>
    </source>
</evidence>
<feature type="transmembrane region" description="Helical" evidence="2">
    <location>
        <begin position="62"/>
        <end position="80"/>
    </location>
</feature>
<keyword evidence="2" id="KW-1133">Transmembrane helix</keyword>
<comment type="caution">
    <text evidence="3">The sequence shown here is derived from an EMBL/GenBank/DDBJ whole genome shotgun (WGS) entry which is preliminary data.</text>
</comment>
<keyword evidence="2" id="KW-0472">Membrane</keyword>
<accession>A0ABX2PBM4</accession>
<keyword evidence="4" id="KW-1185">Reference proteome</keyword>
<organism evidence="3 4">
    <name type="scientific">Donghicola mangrovi</name>
    <dbReference type="NCBI Taxonomy" id="2729614"/>
    <lineage>
        <taxon>Bacteria</taxon>
        <taxon>Pseudomonadati</taxon>
        <taxon>Pseudomonadota</taxon>
        <taxon>Alphaproteobacteria</taxon>
        <taxon>Rhodobacterales</taxon>
        <taxon>Roseobacteraceae</taxon>
        <taxon>Donghicola</taxon>
    </lineage>
</organism>
<protein>
    <submittedName>
        <fullName evidence="3">Uncharacterized protein</fullName>
    </submittedName>
</protein>
<dbReference type="EMBL" id="JABCJD010000001">
    <property type="protein sequence ID" value="NVO26555.1"/>
    <property type="molecule type" value="Genomic_DNA"/>
</dbReference>
<name>A0ABX2PBM4_9RHOB</name>
<gene>
    <name evidence="3" type="ORF">HJ526_03915</name>
</gene>
<keyword evidence="2" id="KW-0812">Transmembrane</keyword>
<dbReference type="Proteomes" id="UP000523601">
    <property type="component" value="Unassembled WGS sequence"/>
</dbReference>
<evidence type="ECO:0000256" key="2">
    <source>
        <dbReference type="SAM" id="Phobius"/>
    </source>
</evidence>
<dbReference type="RefSeq" id="WP_176852932.1">
    <property type="nucleotide sequence ID" value="NZ_JABCJD010000001.1"/>
</dbReference>
<evidence type="ECO:0000256" key="1">
    <source>
        <dbReference type="SAM" id="MobiDB-lite"/>
    </source>
</evidence>
<feature type="region of interest" description="Disordered" evidence="1">
    <location>
        <begin position="157"/>
        <end position="179"/>
    </location>
</feature>
<sequence length="340" mass="37366">MSKRAQSPSAPPGLYDRSEAEPRFDISPGEWIAVALTIVWLALCALFFFGVDGAPEVDGLRIVIEVLAVFMPIGMVWVGATASRSARIIRDEAARLHIAIDGIRQTYMASQQHSPRSSGSDEAVLKKLDALLATQTQTESALAIFSSSRRMDAIRTLPETRPQTKPDDDQPSLALGTSDVDLAPPLSNTDFIRALHFPETPEDKDGFAALRRGLADHQVSQLIQASQDILTLLSQDGIYMDDLRPDRARPELWRKFAAGERGGAVSALGGIRDRSSLALTAGRMRQDPIFRDAAHHFLRRFDKVFASFTERASDEEINLFADTRTARAFMLVGRAAGTFD</sequence>
<feature type="transmembrane region" description="Helical" evidence="2">
    <location>
        <begin position="31"/>
        <end position="50"/>
    </location>
</feature>
<reference evidence="3 4" key="1">
    <citation type="submission" date="2020-04" db="EMBL/GenBank/DDBJ databases">
        <title>Donghicola sp., a member of the Rhodobacteraceae family isolated from mangrove forest in Thailand.</title>
        <authorList>
            <person name="Charoenyingcharoen P."/>
            <person name="Yukphan P."/>
        </authorList>
    </citation>
    <scope>NUCLEOTIDE SEQUENCE [LARGE SCALE GENOMIC DNA]</scope>
    <source>
        <strain evidence="3 4">C2-DW-16</strain>
    </source>
</reference>
<proteinExistence type="predicted"/>
<evidence type="ECO:0000313" key="4">
    <source>
        <dbReference type="Proteomes" id="UP000523601"/>
    </source>
</evidence>